<evidence type="ECO:0000313" key="3">
    <source>
        <dbReference type="EMBL" id="PKC00710.1"/>
    </source>
</evidence>
<dbReference type="VEuPathDB" id="FungiDB:FUN_017514"/>
<evidence type="ECO:0000259" key="2">
    <source>
        <dbReference type="Pfam" id="PF13837"/>
    </source>
</evidence>
<accession>A0A2I1FBP8</accession>
<feature type="region of interest" description="Disordered" evidence="1">
    <location>
        <begin position="117"/>
        <end position="205"/>
    </location>
</feature>
<evidence type="ECO:0000256" key="1">
    <source>
        <dbReference type="SAM" id="MobiDB-lite"/>
    </source>
</evidence>
<dbReference type="VEuPathDB" id="FungiDB:RhiirA1_430137"/>
<dbReference type="Proteomes" id="UP000232722">
    <property type="component" value="Unassembled WGS sequence"/>
</dbReference>
<dbReference type="EMBL" id="LLXH01004534">
    <property type="protein sequence ID" value="PKC53203.1"/>
    <property type="molecule type" value="Genomic_DNA"/>
</dbReference>
<feature type="compositionally biased region" description="Low complexity" evidence="1">
    <location>
        <begin position="170"/>
        <end position="197"/>
    </location>
</feature>
<dbReference type="AlphaFoldDB" id="A0A2I1FBP8"/>
<feature type="compositionally biased region" description="Low complexity" evidence="1">
    <location>
        <begin position="127"/>
        <end position="142"/>
    </location>
</feature>
<evidence type="ECO:0000313" key="4">
    <source>
        <dbReference type="EMBL" id="PKC53203.1"/>
    </source>
</evidence>
<dbReference type="VEuPathDB" id="FungiDB:RhiirFUN_013667"/>
<reference evidence="3 6" key="1">
    <citation type="submission" date="2016-04" db="EMBL/GenBank/DDBJ databases">
        <title>Genome analyses suggest a sexual origin of heterokaryosis in a supposedly ancient asexual fungus.</title>
        <authorList>
            <person name="Ropars J."/>
            <person name="Sedzielewska K."/>
            <person name="Noel J."/>
            <person name="Charron P."/>
            <person name="Farinelli L."/>
            <person name="Marton T."/>
            <person name="Kruger M."/>
            <person name="Pelin A."/>
            <person name="Brachmann A."/>
            <person name="Corradi N."/>
        </authorList>
    </citation>
    <scope>NUCLEOTIDE SEQUENCE [LARGE SCALE GENOMIC DNA]</scope>
    <source>
        <strain evidence="3 6">A5</strain>
    </source>
</reference>
<proteinExistence type="predicted"/>
<reference evidence="3 6" key="2">
    <citation type="submission" date="2017-09" db="EMBL/GenBank/DDBJ databases">
        <title>Extensive intraspecific genome diversity in a model arbuscular mycorrhizal fungus.</title>
        <authorList>
            <person name="Chen E.C."/>
            <person name="Morin E."/>
            <person name="Beaudet D."/>
            <person name="Noel J."/>
            <person name="Ndikumana S."/>
            <person name="Charron P."/>
            <person name="St-Onge C."/>
            <person name="Giorgi J."/>
            <person name="Grigoriev I.V."/>
            <person name="Roux C."/>
            <person name="Martin F.M."/>
            <person name="Corradi N."/>
        </authorList>
    </citation>
    <scope>NUCLEOTIDE SEQUENCE [LARGE SCALE GENOMIC DNA]</scope>
    <source>
        <strain evidence="3 6">A5</strain>
    </source>
</reference>
<comment type="caution">
    <text evidence="4">The sequence shown here is derived from an EMBL/GenBank/DDBJ whole genome shotgun (WGS) entry which is preliminary data.</text>
</comment>
<organism evidence="4 5">
    <name type="scientific">Rhizophagus irregularis</name>
    <dbReference type="NCBI Taxonomy" id="588596"/>
    <lineage>
        <taxon>Eukaryota</taxon>
        <taxon>Fungi</taxon>
        <taxon>Fungi incertae sedis</taxon>
        <taxon>Mucoromycota</taxon>
        <taxon>Glomeromycotina</taxon>
        <taxon>Glomeromycetes</taxon>
        <taxon>Glomerales</taxon>
        <taxon>Glomeraceae</taxon>
        <taxon>Rhizophagus</taxon>
    </lineage>
</organism>
<dbReference type="Gene3D" id="1.10.10.60">
    <property type="entry name" value="Homeodomain-like"/>
    <property type="match status" value="1"/>
</dbReference>
<sequence>MSSIDWTDVQVRLLIDERKQRNVEYYTTSNKKKRLFWEDIAKKINEHENTNYFTGEDCRKKFSNLTKAYKTADKYRSGEGKKQSFIGEGLYQEFSTRFWLKPELPFERMHNANVRRRASLSSAQVVTTNNPPRNTTSSSQPSKIPRPLSSSVTTASSRTASRTGIASKIPRGTPSPNRSRPTTPSVSRPTSRPVTPSFSQSAETINIFINYTEPDEQED</sequence>
<dbReference type="OrthoDB" id="2413097at2759"/>
<name>A0A2I1FBP8_9GLOM</name>
<gene>
    <name evidence="4" type="ORF">RhiirA1_430137</name>
    <name evidence="3" type="ORF">RhiirA5_403128</name>
</gene>
<evidence type="ECO:0000313" key="6">
    <source>
        <dbReference type="Proteomes" id="UP000232722"/>
    </source>
</evidence>
<reference evidence="4 5" key="3">
    <citation type="submission" date="2017-10" db="EMBL/GenBank/DDBJ databases">
        <title>Extensive intraspecific genome diversity in a model arbuscular mycorrhizal fungus.</title>
        <authorList>
            <person name="Chen E.C.H."/>
            <person name="Morin E."/>
            <person name="Baudet D."/>
            <person name="Noel J."/>
            <person name="Ndikumana S."/>
            <person name="Charron P."/>
            <person name="St-Onge C."/>
            <person name="Giorgi J."/>
            <person name="Grigoriev I.V."/>
            <person name="Roux C."/>
            <person name="Martin F.M."/>
            <person name="Corradi N."/>
        </authorList>
    </citation>
    <scope>NUCLEOTIDE SEQUENCE [LARGE SCALE GENOMIC DNA]</scope>
    <source>
        <strain evidence="4 5">A1</strain>
    </source>
</reference>
<dbReference type="Pfam" id="PF13837">
    <property type="entry name" value="Myb_DNA-bind_4"/>
    <property type="match status" value="1"/>
</dbReference>
<evidence type="ECO:0000313" key="5">
    <source>
        <dbReference type="Proteomes" id="UP000232688"/>
    </source>
</evidence>
<feature type="domain" description="Myb/SANT-like DNA-binding" evidence="2">
    <location>
        <begin position="5"/>
        <end position="106"/>
    </location>
</feature>
<dbReference type="EMBL" id="LLXJ01001801">
    <property type="protein sequence ID" value="PKC00710.1"/>
    <property type="molecule type" value="Genomic_DNA"/>
</dbReference>
<dbReference type="Proteomes" id="UP000232688">
    <property type="component" value="Unassembled WGS sequence"/>
</dbReference>
<protein>
    <recommendedName>
        <fullName evidence="2">Myb/SANT-like DNA-binding domain-containing protein</fullName>
    </recommendedName>
</protein>
<dbReference type="InterPro" id="IPR044822">
    <property type="entry name" value="Myb_DNA-bind_4"/>
</dbReference>
<feature type="compositionally biased region" description="Low complexity" evidence="1">
    <location>
        <begin position="149"/>
        <end position="163"/>
    </location>
</feature>
<reference evidence="4 5" key="4">
    <citation type="submission" date="2017-10" db="EMBL/GenBank/DDBJ databases">
        <title>Genome analyses suggest a sexual origin of heterokaryosis in a supposedly ancient asexual fungus.</title>
        <authorList>
            <person name="Corradi N."/>
            <person name="Sedzielewska K."/>
            <person name="Noel J."/>
            <person name="Charron P."/>
            <person name="Farinelli L."/>
            <person name="Marton T."/>
            <person name="Kruger M."/>
            <person name="Pelin A."/>
            <person name="Brachmann A."/>
            <person name="Corradi N."/>
        </authorList>
    </citation>
    <scope>NUCLEOTIDE SEQUENCE [LARGE SCALE GENOMIC DNA]</scope>
    <source>
        <strain evidence="4 5">A1</strain>
    </source>
</reference>